<proteinExistence type="predicted"/>
<evidence type="ECO:0000313" key="4">
    <source>
        <dbReference type="Proteomes" id="UP000077266"/>
    </source>
</evidence>
<keyword evidence="2" id="KW-0812">Transmembrane</keyword>
<dbReference type="Proteomes" id="UP000077266">
    <property type="component" value="Unassembled WGS sequence"/>
</dbReference>
<feature type="transmembrane region" description="Helical" evidence="2">
    <location>
        <begin position="263"/>
        <end position="284"/>
    </location>
</feature>
<dbReference type="EMBL" id="KV426080">
    <property type="protein sequence ID" value="KZV89136.1"/>
    <property type="molecule type" value="Genomic_DNA"/>
</dbReference>
<evidence type="ECO:0000256" key="1">
    <source>
        <dbReference type="SAM" id="MobiDB-lite"/>
    </source>
</evidence>
<feature type="region of interest" description="Disordered" evidence="1">
    <location>
        <begin position="231"/>
        <end position="259"/>
    </location>
</feature>
<dbReference type="AlphaFoldDB" id="A0A165FKD8"/>
<gene>
    <name evidence="3" type="ORF">EXIGLDRAFT_838695</name>
</gene>
<dbReference type="OrthoDB" id="3270641at2759"/>
<organism evidence="3 4">
    <name type="scientific">Exidia glandulosa HHB12029</name>
    <dbReference type="NCBI Taxonomy" id="1314781"/>
    <lineage>
        <taxon>Eukaryota</taxon>
        <taxon>Fungi</taxon>
        <taxon>Dikarya</taxon>
        <taxon>Basidiomycota</taxon>
        <taxon>Agaricomycotina</taxon>
        <taxon>Agaricomycetes</taxon>
        <taxon>Auriculariales</taxon>
        <taxon>Exidiaceae</taxon>
        <taxon>Exidia</taxon>
    </lineage>
</organism>
<keyword evidence="4" id="KW-1185">Reference proteome</keyword>
<evidence type="ECO:0000313" key="3">
    <source>
        <dbReference type="EMBL" id="KZV89136.1"/>
    </source>
</evidence>
<accession>A0A165FKD8</accession>
<feature type="compositionally biased region" description="Basic and acidic residues" evidence="1">
    <location>
        <begin position="249"/>
        <end position="258"/>
    </location>
</feature>
<keyword evidence="2" id="KW-1133">Transmembrane helix</keyword>
<protein>
    <submittedName>
        <fullName evidence="3">Uncharacterized protein</fullName>
    </submittedName>
</protein>
<name>A0A165FKD8_EXIGL</name>
<feature type="non-terminal residue" evidence="3">
    <location>
        <position position="1"/>
    </location>
</feature>
<sequence length="335" mass="35226">MNVTIDDTGGDSLTGAKPLYTESGNAYNWRGRPSQDPCPSCVANLDTTQTHLGTWHDGTCDEGGISTVSFSFSGSAVYVYAVLPNAVPGNSATHLAFHIDRSLVGTFIRQPNTSSSAPAYVYNQLVYANVSLGGGVDSGVERNFLIVNGGGADASLFLFDYAMYTGRSVGSTAGSTTASNIPETFAFHSAERSPVASVSSSSNILNMNITPSTSTSNRAQSSSVILATATATNIPTDAPDTPLAETSESSDRTGDHSSRTTSIVIATTTTTVTIIVIVLVLVIVRRRRRRRRSRMAAKVAALEKRMTQVHEAVGILGSYAEGGNRESGLSPNVSR</sequence>
<reference evidence="3 4" key="1">
    <citation type="journal article" date="2016" name="Mol. Biol. Evol.">
        <title>Comparative Genomics of Early-Diverging Mushroom-Forming Fungi Provides Insights into the Origins of Lignocellulose Decay Capabilities.</title>
        <authorList>
            <person name="Nagy L.G."/>
            <person name="Riley R."/>
            <person name="Tritt A."/>
            <person name="Adam C."/>
            <person name="Daum C."/>
            <person name="Floudas D."/>
            <person name="Sun H."/>
            <person name="Yadav J.S."/>
            <person name="Pangilinan J."/>
            <person name="Larsson K.H."/>
            <person name="Matsuura K."/>
            <person name="Barry K."/>
            <person name="Labutti K."/>
            <person name="Kuo R."/>
            <person name="Ohm R.A."/>
            <person name="Bhattacharya S.S."/>
            <person name="Shirouzu T."/>
            <person name="Yoshinaga Y."/>
            <person name="Martin F.M."/>
            <person name="Grigoriev I.V."/>
            <person name="Hibbett D.S."/>
        </authorList>
    </citation>
    <scope>NUCLEOTIDE SEQUENCE [LARGE SCALE GENOMIC DNA]</scope>
    <source>
        <strain evidence="3 4">HHB12029</strain>
    </source>
</reference>
<dbReference type="InParanoid" id="A0A165FKD8"/>
<keyword evidence="2" id="KW-0472">Membrane</keyword>
<evidence type="ECO:0000256" key="2">
    <source>
        <dbReference type="SAM" id="Phobius"/>
    </source>
</evidence>